<keyword evidence="3" id="KW-1185">Reference proteome</keyword>
<evidence type="ECO:0008006" key="4">
    <source>
        <dbReference type="Google" id="ProtNLM"/>
    </source>
</evidence>
<proteinExistence type="predicted"/>
<dbReference type="Proteomes" id="UP001345963">
    <property type="component" value="Unassembled WGS sequence"/>
</dbReference>
<gene>
    <name evidence="2" type="ORF">ATANTOWER_005638</name>
</gene>
<reference evidence="2 3" key="1">
    <citation type="submission" date="2021-07" db="EMBL/GenBank/DDBJ databases">
        <authorList>
            <person name="Palmer J.M."/>
        </authorList>
    </citation>
    <scope>NUCLEOTIDE SEQUENCE [LARGE SCALE GENOMIC DNA]</scope>
    <source>
        <strain evidence="2 3">AT_MEX2019</strain>
        <tissue evidence="2">Muscle</tissue>
    </source>
</reference>
<evidence type="ECO:0000313" key="3">
    <source>
        <dbReference type="Proteomes" id="UP001345963"/>
    </source>
</evidence>
<protein>
    <recommendedName>
        <fullName evidence="4">Fibroin heavy chain-like</fullName>
    </recommendedName>
</protein>
<evidence type="ECO:0000256" key="1">
    <source>
        <dbReference type="SAM" id="MobiDB-lite"/>
    </source>
</evidence>
<dbReference type="EMBL" id="JAHUTI010019686">
    <property type="protein sequence ID" value="MED6237746.1"/>
    <property type="molecule type" value="Genomic_DNA"/>
</dbReference>
<name>A0ABU7AHR6_9TELE</name>
<evidence type="ECO:0000313" key="2">
    <source>
        <dbReference type="EMBL" id="MED6237746.1"/>
    </source>
</evidence>
<sequence>MLSVVHSVPLQWKLPHTVNHRSRSRADGASGVPIIFCVYLQSDMCCCLSDPVGSIMLLHALLQTSLVLWLAQQTLQGGVRPQNVAYGRALPARGVGIGVKPGDTGALGAVGSRYGTKAMKTGIGRYPGAHLGVGGYRSLGLGGRGGLKQGGYGTQGGYGASLGTGMGLDTGLTNGLGLGQGGKRVYGAGLGPLPGYGAFPGIGYPGIRPGVSAADLGGPEGANLAQAAQDLKRETSRAVDQLLGEQERLRGAGLRRSSVFGSTVPRIHARIEVKRLNPGMQSSNLRPTLSLDKLNKMFGVSALQRQEKYKPGGSETVGHEAMLAGVGTSRQLPVDQDIRSLDSYSSQIHSPRDPSMRGNQDARNCRPTADLSELLDINPLDEKMGKHFGCKNRPAQSQDVKSYLFPTVQRQAGINPLSAPANSQDIKGPQAQDKIRLKDGFQRYHPVTPGASRTQSLGITLIGEEQEAGSFTPEDARHLSEAEHVNRKSKPLRMPGQTERNTQAASYIGGAGNYLGASLGAAGYGTGLGQGAYLGGAAGKLGAAAALGQGVYPQGYGDGVTGYLGAMAGNGFGYGNGYGDGYGAGLGYPADLADGAESKSGKIEALSTGGYAGQVQGGYGALSAGLESTGGKYGGAAHVPYGNAPVIPAGLEGDGGYPYASQQLSLAAQSAKTASKYGAAAGYGTQQAGYGAQLGATQDALVEQAGKYDGVNAALGNGYKG</sequence>
<feature type="region of interest" description="Disordered" evidence="1">
    <location>
        <begin position="468"/>
        <end position="501"/>
    </location>
</feature>
<accession>A0ABU7AHR6</accession>
<organism evidence="2 3">
    <name type="scientific">Ataeniobius toweri</name>
    <dbReference type="NCBI Taxonomy" id="208326"/>
    <lineage>
        <taxon>Eukaryota</taxon>
        <taxon>Metazoa</taxon>
        <taxon>Chordata</taxon>
        <taxon>Craniata</taxon>
        <taxon>Vertebrata</taxon>
        <taxon>Euteleostomi</taxon>
        <taxon>Actinopterygii</taxon>
        <taxon>Neopterygii</taxon>
        <taxon>Teleostei</taxon>
        <taxon>Neoteleostei</taxon>
        <taxon>Acanthomorphata</taxon>
        <taxon>Ovalentaria</taxon>
        <taxon>Atherinomorphae</taxon>
        <taxon>Cyprinodontiformes</taxon>
        <taxon>Goodeidae</taxon>
        <taxon>Ataeniobius</taxon>
    </lineage>
</organism>
<feature type="region of interest" description="Disordered" evidence="1">
    <location>
        <begin position="343"/>
        <end position="365"/>
    </location>
</feature>
<feature type="compositionally biased region" description="Basic and acidic residues" evidence="1">
    <location>
        <begin position="474"/>
        <end position="486"/>
    </location>
</feature>
<comment type="caution">
    <text evidence="2">The sequence shown here is derived from an EMBL/GenBank/DDBJ whole genome shotgun (WGS) entry which is preliminary data.</text>
</comment>